<reference evidence="1" key="2">
    <citation type="submission" date="2020-11" db="EMBL/GenBank/DDBJ databases">
        <authorList>
            <person name="McCartney M.A."/>
            <person name="Auch B."/>
            <person name="Kono T."/>
            <person name="Mallez S."/>
            <person name="Becker A."/>
            <person name="Gohl D.M."/>
            <person name="Silverstein K.A.T."/>
            <person name="Koren S."/>
            <person name="Bechman K.B."/>
            <person name="Herman A."/>
            <person name="Abrahante J.E."/>
            <person name="Garbe J."/>
        </authorList>
    </citation>
    <scope>NUCLEOTIDE SEQUENCE</scope>
    <source>
        <strain evidence="1">Duluth1</strain>
        <tissue evidence="1">Whole animal</tissue>
    </source>
</reference>
<proteinExistence type="predicted"/>
<sequence length="55" mass="6278">MVTTESLPRSICRYSYEFWLIIGLGHQAPPIVSVRILATNTHRGQMPVSQQQTHK</sequence>
<protein>
    <submittedName>
        <fullName evidence="1">Uncharacterized protein</fullName>
    </submittedName>
</protein>
<evidence type="ECO:0000313" key="1">
    <source>
        <dbReference type="EMBL" id="KAH3742241.1"/>
    </source>
</evidence>
<dbReference type="EMBL" id="JAIWYP010000011">
    <property type="protein sequence ID" value="KAH3742241.1"/>
    <property type="molecule type" value="Genomic_DNA"/>
</dbReference>
<gene>
    <name evidence="1" type="ORF">DPMN_048978</name>
</gene>
<evidence type="ECO:0000313" key="2">
    <source>
        <dbReference type="Proteomes" id="UP000828390"/>
    </source>
</evidence>
<dbReference type="Proteomes" id="UP000828390">
    <property type="component" value="Unassembled WGS sequence"/>
</dbReference>
<comment type="caution">
    <text evidence="1">The sequence shown here is derived from an EMBL/GenBank/DDBJ whole genome shotgun (WGS) entry which is preliminary data.</text>
</comment>
<name>A0A9D4I4F3_DREPO</name>
<organism evidence="1 2">
    <name type="scientific">Dreissena polymorpha</name>
    <name type="common">Zebra mussel</name>
    <name type="synonym">Mytilus polymorpha</name>
    <dbReference type="NCBI Taxonomy" id="45954"/>
    <lineage>
        <taxon>Eukaryota</taxon>
        <taxon>Metazoa</taxon>
        <taxon>Spiralia</taxon>
        <taxon>Lophotrochozoa</taxon>
        <taxon>Mollusca</taxon>
        <taxon>Bivalvia</taxon>
        <taxon>Autobranchia</taxon>
        <taxon>Heteroconchia</taxon>
        <taxon>Euheterodonta</taxon>
        <taxon>Imparidentia</taxon>
        <taxon>Neoheterodontei</taxon>
        <taxon>Myida</taxon>
        <taxon>Dreissenoidea</taxon>
        <taxon>Dreissenidae</taxon>
        <taxon>Dreissena</taxon>
    </lineage>
</organism>
<dbReference type="AlphaFoldDB" id="A0A9D4I4F3"/>
<reference evidence="1" key="1">
    <citation type="journal article" date="2019" name="bioRxiv">
        <title>The Genome of the Zebra Mussel, Dreissena polymorpha: A Resource for Invasive Species Research.</title>
        <authorList>
            <person name="McCartney M.A."/>
            <person name="Auch B."/>
            <person name="Kono T."/>
            <person name="Mallez S."/>
            <person name="Zhang Y."/>
            <person name="Obille A."/>
            <person name="Becker A."/>
            <person name="Abrahante J.E."/>
            <person name="Garbe J."/>
            <person name="Badalamenti J.P."/>
            <person name="Herman A."/>
            <person name="Mangelson H."/>
            <person name="Liachko I."/>
            <person name="Sullivan S."/>
            <person name="Sone E.D."/>
            <person name="Koren S."/>
            <person name="Silverstein K.A.T."/>
            <person name="Beckman K.B."/>
            <person name="Gohl D.M."/>
        </authorList>
    </citation>
    <scope>NUCLEOTIDE SEQUENCE</scope>
    <source>
        <strain evidence="1">Duluth1</strain>
        <tissue evidence="1">Whole animal</tissue>
    </source>
</reference>
<accession>A0A9D4I4F3</accession>
<keyword evidence="2" id="KW-1185">Reference proteome</keyword>